<sequence length="712" mass="78790">MTKVAPSIVDMLSDAVKSRGMLRLLTHEVIGKGLFSTAWSSGVSPLEAWDEQLRNREDLELVGIFAQRVLADYDATPIPLRQAMTYQKALQKHQACGAFLWFLSSLQKMAPSEMWPEIDKSLRSQFSQGYMDPDLLHALETQVPPGDLKSLGAFRPFVAKIEGTARRAKEEKDAQLAQNLREADFAQLKAKVEADLATLESQRPKRGLEAEQHALDMKYLRDRKGKQYVDDWMGKHCCIVEAGENFDNGIARFLKFKELFRKHSASGEEYTICLFDATVFPANATYVAQAVKTLTAVLSMSGNNMGFVQFPVYQSQTSKSAMLKHRHQLEMNLLKGGLSLIHPVQILFNKLNCTASDKRALAQPALACFHTHFSEHSFTKSNAVTSGTLGPCPLLKVGDFLGYDGETTKPGASARVEQTKGVECHVEMLAGILGGMPFDDSDTVLIVDILPNRFAEFGRAAVKRNLEGAGIKLRYFAFMMEEVEVNRAAMRGMVHEVWDKDPNSPPKQRPNRESSGAADAPSLELLAWQDGRPYFPDSILSKFADHTPEFQGIQKLKKTFEDMFPAAAQPAPVTGSGRAGGVCDFSLDDGKKPLDLTRCIDLPMVSKDEFAVTRLAEAVAVGKRPHVVISSSYEVWIGNLTDSALTLASSPACFRYTISPVDSKKTNVFKPNALPEDRSAVRHQTLGAVFIGHMDRLIENKRASLVWEALVL</sequence>
<organism evidence="2 3">
    <name type="scientific">Durusdinium trenchii</name>
    <dbReference type="NCBI Taxonomy" id="1381693"/>
    <lineage>
        <taxon>Eukaryota</taxon>
        <taxon>Sar</taxon>
        <taxon>Alveolata</taxon>
        <taxon>Dinophyceae</taxon>
        <taxon>Suessiales</taxon>
        <taxon>Symbiodiniaceae</taxon>
        <taxon>Durusdinium</taxon>
    </lineage>
</organism>
<evidence type="ECO:0000313" key="2">
    <source>
        <dbReference type="EMBL" id="CAK9023858.1"/>
    </source>
</evidence>
<dbReference type="EMBL" id="CAXAMM010010657">
    <property type="protein sequence ID" value="CAK9023858.1"/>
    <property type="molecule type" value="Genomic_DNA"/>
</dbReference>
<feature type="region of interest" description="Disordered" evidence="1">
    <location>
        <begin position="497"/>
        <end position="519"/>
    </location>
</feature>
<evidence type="ECO:0000313" key="3">
    <source>
        <dbReference type="Proteomes" id="UP001642464"/>
    </source>
</evidence>
<name>A0ABP0KAY8_9DINO</name>
<comment type="caution">
    <text evidence="2">The sequence shown here is derived from an EMBL/GenBank/DDBJ whole genome shotgun (WGS) entry which is preliminary data.</text>
</comment>
<keyword evidence="3" id="KW-1185">Reference proteome</keyword>
<accession>A0ABP0KAY8</accession>
<proteinExistence type="predicted"/>
<gene>
    <name evidence="2" type="ORF">SCF082_LOCUS16372</name>
</gene>
<reference evidence="2 3" key="1">
    <citation type="submission" date="2024-02" db="EMBL/GenBank/DDBJ databases">
        <authorList>
            <person name="Chen Y."/>
            <person name="Shah S."/>
            <person name="Dougan E. K."/>
            <person name="Thang M."/>
            <person name="Chan C."/>
        </authorList>
    </citation>
    <scope>NUCLEOTIDE SEQUENCE [LARGE SCALE GENOMIC DNA]</scope>
</reference>
<evidence type="ECO:0000256" key="1">
    <source>
        <dbReference type="SAM" id="MobiDB-lite"/>
    </source>
</evidence>
<dbReference type="Proteomes" id="UP001642464">
    <property type="component" value="Unassembled WGS sequence"/>
</dbReference>
<protein>
    <submittedName>
        <fullName evidence="2">FO synthase subunit 1</fullName>
    </submittedName>
</protein>